<evidence type="ECO:0000259" key="6">
    <source>
        <dbReference type="Pfam" id="PF02016"/>
    </source>
</evidence>
<dbReference type="InterPro" id="IPR040449">
    <property type="entry name" value="Peptidase_S66_N"/>
</dbReference>
<dbReference type="PIRSF" id="PIRSF028757">
    <property type="entry name" value="LD-carboxypeptidase"/>
    <property type="match status" value="1"/>
</dbReference>
<dbReference type="GO" id="GO:0008236">
    <property type="term" value="F:serine-type peptidase activity"/>
    <property type="evidence" value="ECO:0007669"/>
    <property type="project" value="UniProtKB-KW"/>
</dbReference>
<comment type="similarity">
    <text evidence="1">Belongs to the peptidase S66 family.</text>
</comment>
<accession>A0A382UGN8</accession>
<dbReference type="AlphaFoldDB" id="A0A382UGN8"/>
<reference evidence="8" key="1">
    <citation type="submission" date="2018-05" db="EMBL/GenBank/DDBJ databases">
        <authorList>
            <person name="Lanie J.A."/>
            <person name="Ng W.-L."/>
            <person name="Kazmierczak K.M."/>
            <person name="Andrzejewski T.M."/>
            <person name="Davidsen T.M."/>
            <person name="Wayne K.J."/>
            <person name="Tettelin H."/>
            <person name="Glass J.I."/>
            <person name="Rusch D."/>
            <person name="Podicherti R."/>
            <person name="Tsui H.-C.T."/>
            <person name="Winkler M.E."/>
        </authorList>
    </citation>
    <scope>NUCLEOTIDE SEQUENCE</scope>
</reference>
<dbReference type="InterPro" id="IPR003507">
    <property type="entry name" value="S66_fam"/>
</dbReference>
<dbReference type="GO" id="GO:0006508">
    <property type="term" value="P:proteolysis"/>
    <property type="evidence" value="ECO:0007669"/>
    <property type="project" value="UniProtKB-KW"/>
</dbReference>
<keyword evidence="4" id="KW-0378">Hydrolase</keyword>
<dbReference type="SUPFAM" id="SSF141986">
    <property type="entry name" value="LD-carboxypeptidase A C-terminal domain-like"/>
    <property type="match status" value="1"/>
</dbReference>
<protein>
    <recommendedName>
        <fullName evidence="9">LD-carboxypeptidase N-terminal domain-containing protein</fullName>
    </recommendedName>
</protein>
<keyword evidence="3" id="KW-0645">Protease</keyword>
<dbReference type="Pfam" id="PF17676">
    <property type="entry name" value="Peptidase_S66C"/>
    <property type="match status" value="1"/>
</dbReference>
<dbReference type="GO" id="GO:0004180">
    <property type="term" value="F:carboxypeptidase activity"/>
    <property type="evidence" value="ECO:0007669"/>
    <property type="project" value="UniProtKB-KW"/>
</dbReference>
<feature type="domain" description="LD-carboxypeptidase C-terminal" evidence="7">
    <location>
        <begin position="195"/>
        <end position="292"/>
    </location>
</feature>
<evidence type="ECO:0008006" key="9">
    <source>
        <dbReference type="Google" id="ProtNLM"/>
    </source>
</evidence>
<dbReference type="Pfam" id="PF02016">
    <property type="entry name" value="Peptidase_S66"/>
    <property type="match status" value="1"/>
</dbReference>
<dbReference type="InterPro" id="IPR027461">
    <property type="entry name" value="Carboxypeptidase_A_C_sf"/>
</dbReference>
<dbReference type="Gene3D" id="3.40.50.10740">
    <property type="entry name" value="Class I glutamine amidotransferase-like"/>
    <property type="match status" value="1"/>
</dbReference>
<evidence type="ECO:0000256" key="4">
    <source>
        <dbReference type="ARBA" id="ARBA00022801"/>
    </source>
</evidence>
<feature type="non-terminal residue" evidence="8">
    <location>
        <position position="1"/>
    </location>
</feature>
<dbReference type="InterPro" id="IPR027478">
    <property type="entry name" value="LdcA_N"/>
</dbReference>
<organism evidence="8">
    <name type="scientific">marine metagenome</name>
    <dbReference type="NCBI Taxonomy" id="408172"/>
    <lineage>
        <taxon>unclassified sequences</taxon>
        <taxon>metagenomes</taxon>
        <taxon>ecological metagenomes</taxon>
    </lineage>
</organism>
<dbReference type="PANTHER" id="PTHR30237:SF2">
    <property type="entry name" value="MUREIN TETRAPEPTIDE CARBOXYPEPTIDASE"/>
    <property type="match status" value="1"/>
</dbReference>
<sequence length="293" mass="31123">CGCSAFVLHSSAPSFRLLVEDMRKPRALVSGDRIAIVAPASPFDRDSFQAGVVEIEELGFEPVLTEGVFARRGYLAGDAATRAAALMSAWRDPSVAAVIAARGGYGSAQLLPLLDRDIFLASPKLFIGHSDVTALLGYLTLQCDTTCLHGPMVVNLGSGEPGYDQRSLRHCLMETEPLGELTTDQLIAFRPGDARGPLLGGTLTQLVASLGTAYAFAPPEGFVLLLDEIGERPYRLDRMFTQLAGSGVLDRAAAIVCGEFPACDEPTGRPTARAMLAELLDEFPGPVLFGLPT</sequence>
<dbReference type="PANTHER" id="PTHR30237">
    <property type="entry name" value="MURAMOYLTETRAPEPTIDE CARBOXYPEPTIDASE"/>
    <property type="match status" value="1"/>
</dbReference>
<evidence type="ECO:0000313" key="8">
    <source>
        <dbReference type="EMBL" id="SVD33015.1"/>
    </source>
</evidence>
<dbReference type="CDD" id="cd07025">
    <property type="entry name" value="Peptidase_S66"/>
    <property type="match status" value="1"/>
</dbReference>
<dbReference type="InterPro" id="IPR029062">
    <property type="entry name" value="Class_I_gatase-like"/>
</dbReference>
<dbReference type="Gene3D" id="3.50.30.60">
    <property type="entry name" value="LD-carboxypeptidase A C-terminal domain-like"/>
    <property type="match status" value="1"/>
</dbReference>
<evidence type="ECO:0000256" key="1">
    <source>
        <dbReference type="ARBA" id="ARBA00010233"/>
    </source>
</evidence>
<feature type="domain" description="LD-carboxypeptidase N-terminal" evidence="6">
    <location>
        <begin position="34"/>
        <end position="150"/>
    </location>
</feature>
<evidence type="ECO:0000256" key="3">
    <source>
        <dbReference type="ARBA" id="ARBA00022670"/>
    </source>
</evidence>
<evidence type="ECO:0000259" key="7">
    <source>
        <dbReference type="Pfam" id="PF17676"/>
    </source>
</evidence>
<evidence type="ECO:0000256" key="2">
    <source>
        <dbReference type="ARBA" id="ARBA00022645"/>
    </source>
</evidence>
<evidence type="ECO:0000256" key="5">
    <source>
        <dbReference type="ARBA" id="ARBA00022825"/>
    </source>
</evidence>
<dbReference type="SUPFAM" id="SSF52317">
    <property type="entry name" value="Class I glutamine amidotransferase-like"/>
    <property type="match status" value="1"/>
</dbReference>
<proteinExistence type="inferred from homology"/>
<name>A0A382UGN8_9ZZZZ</name>
<dbReference type="InterPro" id="IPR040921">
    <property type="entry name" value="Peptidase_S66C"/>
</dbReference>
<dbReference type="EMBL" id="UINC01143852">
    <property type="protein sequence ID" value="SVD33015.1"/>
    <property type="molecule type" value="Genomic_DNA"/>
</dbReference>
<keyword evidence="5" id="KW-0720">Serine protease</keyword>
<keyword evidence="2" id="KW-0121">Carboxypeptidase</keyword>
<gene>
    <name evidence="8" type="ORF">METZ01_LOCUS385869</name>
</gene>
<feature type="non-terminal residue" evidence="8">
    <location>
        <position position="293"/>
    </location>
</feature>